<dbReference type="AlphaFoldDB" id="A0A1D2M3R5"/>
<dbReference type="InterPro" id="IPR024548">
    <property type="entry name" value="Cu2_monoox_C"/>
</dbReference>
<dbReference type="PANTHER" id="PTHR10157:SF23">
    <property type="entry name" value="MOXD1 HOMOLOG 1"/>
    <property type="match status" value="1"/>
</dbReference>
<dbReference type="Pfam" id="PF03712">
    <property type="entry name" value="Cu2_monoox_C"/>
    <property type="match status" value="1"/>
</dbReference>
<dbReference type="GO" id="GO:0042421">
    <property type="term" value="P:norepinephrine biosynthetic process"/>
    <property type="evidence" value="ECO:0007669"/>
    <property type="project" value="TreeGrafter"/>
</dbReference>
<organism evidence="4 5">
    <name type="scientific">Orchesella cincta</name>
    <name type="common">Springtail</name>
    <name type="synonym">Podura cincta</name>
    <dbReference type="NCBI Taxonomy" id="48709"/>
    <lineage>
        <taxon>Eukaryota</taxon>
        <taxon>Metazoa</taxon>
        <taxon>Ecdysozoa</taxon>
        <taxon>Arthropoda</taxon>
        <taxon>Hexapoda</taxon>
        <taxon>Collembola</taxon>
        <taxon>Entomobryomorpha</taxon>
        <taxon>Entomobryoidea</taxon>
        <taxon>Orchesellidae</taxon>
        <taxon>Orchesellinae</taxon>
        <taxon>Orchesella</taxon>
    </lineage>
</organism>
<dbReference type="SUPFAM" id="SSF49742">
    <property type="entry name" value="PHM/PNGase F"/>
    <property type="match status" value="1"/>
</dbReference>
<dbReference type="GO" id="GO:0006589">
    <property type="term" value="P:octopamine biosynthetic process"/>
    <property type="evidence" value="ECO:0007669"/>
    <property type="project" value="TreeGrafter"/>
</dbReference>
<evidence type="ECO:0000313" key="5">
    <source>
        <dbReference type="Proteomes" id="UP000094527"/>
    </source>
</evidence>
<dbReference type="OrthoDB" id="19261at2759"/>
<dbReference type="Gene3D" id="2.60.120.230">
    <property type="match status" value="1"/>
</dbReference>
<proteinExistence type="predicted"/>
<dbReference type="GO" id="GO:0005507">
    <property type="term" value="F:copper ion binding"/>
    <property type="evidence" value="ECO:0007669"/>
    <property type="project" value="TreeGrafter"/>
</dbReference>
<dbReference type="PANTHER" id="PTHR10157">
    <property type="entry name" value="DOPAMINE BETA HYDROXYLASE RELATED"/>
    <property type="match status" value="1"/>
</dbReference>
<accession>A0A1D2M3R5</accession>
<dbReference type="InterPro" id="IPR014784">
    <property type="entry name" value="Cu2_ascorb_mOase-like_C"/>
</dbReference>
<sequence>MVSDLNVTVSVDAYYTPNVRENDASMLMFGAQVPGATNLLIPPSSLNHVALGQCSPSCTHYMLPREGINVFAAAMHTHATGKAARLHQYRDGREHPWILNDDNYNFEFQQVRILRVERKILPGDHMDVFMTRRQETEALSLGDSQVGMKFVSDWRIITRESRRYLLLDDGERVDTVITDPPQYANLTVSEYATNNIEWDLGLREEVQRQQKYQVHTSLCPNTVVVAAAQRNVSDAATAASSVSADGRERRGNSEEARAKDTRVERELRRYTGDGGAALRQPPVGNNAIVLQVSGRPVTNPNLGENEIVFPAEIPAYRRPPQCRHDFGLPSPFGFFR</sequence>
<dbReference type="GO" id="GO:0004500">
    <property type="term" value="F:dopamine beta-monooxygenase activity"/>
    <property type="evidence" value="ECO:0007669"/>
    <property type="project" value="InterPro"/>
</dbReference>
<feature type="compositionally biased region" description="Basic and acidic residues" evidence="2">
    <location>
        <begin position="245"/>
        <end position="261"/>
    </location>
</feature>
<feature type="non-terminal residue" evidence="4">
    <location>
        <position position="336"/>
    </location>
</feature>
<evidence type="ECO:0000313" key="4">
    <source>
        <dbReference type="EMBL" id="ODM87551.1"/>
    </source>
</evidence>
<dbReference type="InterPro" id="IPR000945">
    <property type="entry name" value="DBH-like"/>
</dbReference>
<comment type="caution">
    <text evidence="4">The sequence shown here is derived from an EMBL/GenBank/DDBJ whole genome shotgun (WGS) entry which is preliminary data.</text>
</comment>
<dbReference type="Proteomes" id="UP000094527">
    <property type="component" value="Unassembled WGS sequence"/>
</dbReference>
<keyword evidence="5" id="KW-1185">Reference proteome</keyword>
<dbReference type="STRING" id="48709.A0A1D2M3R5"/>
<gene>
    <name evidence="4" type="ORF">Ocin01_19131</name>
</gene>
<dbReference type="InterPro" id="IPR008977">
    <property type="entry name" value="PHM/PNGase_F_dom_sf"/>
</dbReference>
<feature type="region of interest" description="Disordered" evidence="2">
    <location>
        <begin position="235"/>
        <end position="261"/>
    </location>
</feature>
<feature type="domain" description="Copper type II ascorbate-dependent monooxygenase C-terminal" evidence="3">
    <location>
        <begin position="23"/>
        <end position="128"/>
    </location>
</feature>
<evidence type="ECO:0000256" key="2">
    <source>
        <dbReference type="SAM" id="MobiDB-lite"/>
    </source>
</evidence>
<dbReference type="GO" id="GO:0030667">
    <property type="term" value="C:secretory granule membrane"/>
    <property type="evidence" value="ECO:0007669"/>
    <property type="project" value="TreeGrafter"/>
</dbReference>
<evidence type="ECO:0000259" key="3">
    <source>
        <dbReference type="Pfam" id="PF03712"/>
    </source>
</evidence>
<reference evidence="4 5" key="1">
    <citation type="journal article" date="2016" name="Genome Biol. Evol.">
        <title>Gene Family Evolution Reflects Adaptation to Soil Environmental Stressors in the Genome of the Collembolan Orchesella cincta.</title>
        <authorList>
            <person name="Faddeeva-Vakhrusheva A."/>
            <person name="Derks M.F."/>
            <person name="Anvar S.Y."/>
            <person name="Agamennone V."/>
            <person name="Suring W."/>
            <person name="Smit S."/>
            <person name="van Straalen N.M."/>
            <person name="Roelofs D."/>
        </authorList>
    </citation>
    <scope>NUCLEOTIDE SEQUENCE [LARGE SCALE GENOMIC DNA]</scope>
    <source>
        <tissue evidence="4">Mixed pool</tissue>
    </source>
</reference>
<keyword evidence="1" id="KW-1015">Disulfide bond</keyword>
<dbReference type="GO" id="GO:0005615">
    <property type="term" value="C:extracellular space"/>
    <property type="evidence" value="ECO:0007669"/>
    <property type="project" value="TreeGrafter"/>
</dbReference>
<dbReference type="GO" id="GO:0042420">
    <property type="term" value="P:dopamine catabolic process"/>
    <property type="evidence" value="ECO:0007669"/>
    <property type="project" value="TreeGrafter"/>
</dbReference>
<evidence type="ECO:0000256" key="1">
    <source>
        <dbReference type="ARBA" id="ARBA00023157"/>
    </source>
</evidence>
<feature type="compositionally biased region" description="Low complexity" evidence="2">
    <location>
        <begin position="235"/>
        <end position="244"/>
    </location>
</feature>
<protein>
    <recommendedName>
        <fullName evidence="3">Copper type II ascorbate-dependent monooxygenase C-terminal domain-containing protein</fullName>
    </recommendedName>
</protein>
<dbReference type="EMBL" id="LJIJ01005081">
    <property type="protein sequence ID" value="ODM87551.1"/>
    <property type="molecule type" value="Genomic_DNA"/>
</dbReference>
<name>A0A1D2M3R5_ORCCI</name>